<dbReference type="CDD" id="cd01115">
    <property type="entry name" value="SLC13_permease"/>
    <property type="match status" value="1"/>
</dbReference>
<dbReference type="Proteomes" id="UP000181997">
    <property type="component" value="Unassembled WGS sequence"/>
</dbReference>
<feature type="transmembrane region" description="Helical" evidence="11">
    <location>
        <begin position="468"/>
        <end position="486"/>
    </location>
</feature>
<feature type="transmembrane region" description="Helical" evidence="11">
    <location>
        <begin position="60"/>
        <end position="78"/>
    </location>
</feature>
<feature type="transmembrane region" description="Helical" evidence="11">
    <location>
        <begin position="507"/>
        <end position="527"/>
    </location>
</feature>
<feature type="transmembrane region" description="Helical" evidence="11">
    <location>
        <begin position="445"/>
        <end position="462"/>
    </location>
</feature>
<accession>A0A0V8HDF9</accession>
<dbReference type="GO" id="GO:0015293">
    <property type="term" value="F:symporter activity"/>
    <property type="evidence" value="ECO:0007669"/>
    <property type="project" value="UniProtKB-KW"/>
</dbReference>
<comment type="subcellular location">
    <subcellularLocation>
        <location evidence="1">Membrane</location>
        <topology evidence="1">Multi-pass membrane protein</topology>
    </subcellularLocation>
</comment>
<evidence type="ECO:0000313" key="12">
    <source>
        <dbReference type="EMBL" id="SCC23316.1"/>
    </source>
</evidence>
<comment type="similarity">
    <text evidence="2">Belongs to the SLC13A/DASS transporter (TC 2.A.47) family. NADC subfamily.</text>
</comment>
<keyword evidence="8 11" id="KW-0472">Membrane</keyword>
<feature type="transmembrane region" description="Helical" evidence="11">
    <location>
        <begin position="324"/>
        <end position="342"/>
    </location>
</feature>
<name>A0A0V8HDF9_9BACI</name>
<feature type="transmembrane region" description="Helical" evidence="11">
    <location>
        <begin position="354"/>
        <end position="372"/>
    </location>
</feature>
<feature type="transmembrane region" description="Helical" evidence="11">
    <location>
        <begin position="228"/>
        <end position="247"/>
    </location>
</feature>
<evidence type="ECO:0000256" key="8">
    <source>
        <dbReference type="ARBA" id="ARBA00023136"/>
    </source>
</evidence>
<feature type="transmembrane region" description="Helical" evidence="11">
    <location>
        <begin position="418"/>
        <end position="438"/>
    </location>
</feature>
<dbReference type="InterPro" id="IPR031312">
    <property type="entry name" value="Na/sul_symport_CS"/>
</dbReference>
<evidence type="ECO:0000256" key="11">
    <source>
        <dbReference type="SAM" id="Phobius"/>
    </source>
</evidence>
<dbReference type="EMBL" id="FMAU01000004">
    <property type="protein sequence ID" value="SCC23316.1"/>
    <property type="molecule type" value="Genomic_DNA"/>
</dbReference>
<dbReference type="RefSeq" id="WP_058299287.1">
    <property type="nucleotide sequence ID" value="NZ_FMAU01000004.1"/>
</dbReference>
<organism evidence="12 13">
    <name type="scientific">[Bacillus] enclensis</name>
    <dbReference type="NCBI Taxonomy" id="1402860"/>
    <lineage>
        <taxon>Bacteria</taxon>
        <taxon>Bacillati</taxon>
        <taxon>Bacillota</taxon>
        <taxon>Bacilli</taxon>
        <taxon>Bacillales</taxon>
        <taxon>Bacillaceae</taxon>
        <taxon>Rossellomorea</taxon>
    </lineage>
</organism>
<evidence type="ECO:0000313" key="13">
    <source>
        <dbReference type="Proteomes" id="UP000181997"/>
    </source>
</evidence>
<dbReference type="GO" id="GO:0005886">
    <property type="term" value="C:plasma membrane"/>
    <property type="evidence" value="ECO:0007669"/>
    <property type="project" value="TreeGrafter"/>
</dbReference>
<evidence type="ECO:0000256" key="3">
    <source>
        <dbReference type="ARBA" id="ARBA00020150"/>
    </source>
</evidence>
<proteinExistence type="inferred from homology"/>
<keyword evidence="5 11" id="KW-0812">Transmembrane</keyword>
<dbReference type="NCBIfam" id="TIGR00785">
    <property type="entry name" value="dass"/>
    <property type="match status" value="1"/>
</dbReference>
<dbReference type="PANTHER" id="PTHR10283">
    <property type="entry name" value="SOLUTE CARRIER FAMILY 13 MEMBER"/>
    <property type="match status" value="1"/>
</dbReference>
<evidence type="ECO:0000256" key="9">
    <source>
        <dbReference type="ARBA" id="ARBA00031174"/>
    </source>
</evidence>
<keyword evidence="13" id="KW-1185">Reference proteome</keyword>
<keyword evidence="4" id="KW-0813">Transport</keyword>
<dbReference type="GO" id="GO:0015141">
    <property type="term" value="F:succinate transmembrane transporter activity"/>
    <property type="evidence" value="ECO:0007669"/>
    <property type="project" value="UniProtKB-ARBA"/>
</dbReference>
<keyword evidence="7 11" id="KW-1133">Transmembrane helix</keyword>
<feature type="transmembrane region" description="Helical" evidence="11">
    <location>
        <begin position="188"/>
        <end position="208"/>
    </location>
</feature>
<sequence length="544" mass="58788">MGEVIQSLWGKMWGMHHKAKKTLMMTGDAPTPTAGTGTTKGKLKNVNPEKKPNYTKRQKAGLFLGPALFLFILLFLSPDGMSKEALAVLAGTAWIATWWITEAVPIPVASLLPIVLFPLTGAVDSAGAITSAYADPNIFLFMGGFMIALAMEKWNLHKRIAMNIILVMGTSTERLILGFMVSTGFLSMWISNTATAMMMMPIALAVIYQVQDSMKDAKEKTVNFSKAIMLGIAYGASIGGLGTLIGTPPNTIFASVVKQLYGIEISFAKWMMFGVPLAVILLGMTWIYLVKVAFPTKIKELPGGKQVIEKEKKALGVPGFEERLIFAVFVFTAFCWITRTFILTKFIPNLDDTIIAILAGIILFLLPAKSNGETRILAWADAKNLPWGILLLFGGGLAIAAGFKETGLATWIGEQLTVLQGVQFIIVVAMVTALVIFLTELTSNTATATMMFPIMASLALALNVHPYSLMIASGVAASCAFMMPVATPPNAIVFGSGMIKIGDMVKAGFWINIFCIVFITLMIYYALPAVWGIDLTTFPDGLEG</sequence>
<feature type="region of interest" description="Disordered" evidence="10">
    <location>
        <begin position="26"/>
        <end position="51"/>
    </location>
</feature>
<gene>
    <name evidence="12" type="ORF">GA0061094_3301</name>
</gene>
<evidence type="ECO:0000256" key="7">
    <source>
        <dbReference type="ARBA" id="ARBA00022989"/>
    </source>
</evidence>
<evidence type="ECO:0000256" key="5">
    <source>
        <dbReference type="ARBA" id="ARBA00022692"/>
    </source>
</evidence>
<feature type="compositionally biased region" description="Low complexity" evidence="10">
    <location>
        <begin position="26"/>
        <end position="40"/>
    </location>
</feature>
<keyword evidence="6" id="KW-0769">Symport</keyword>
<dbReference type="PANTHER" id="PTHR10283:SF82">
    <property type="entry name" value="SOLUTE CARRIER FAMILY 13 MEMBER 2"/>
    <property type="match status" value="1"/>
</dbReference>
<protein>
    <recommendedName>
        <fullName evidence="3">Sodium-dependent dicarboxylate transporter SdcS</fullName>
    </recommendedName>
    <alternativeName>
        <fullName evidence="9">Na(+)/dicarboxylate symporter</fullName>
    </alternativeName>
</protein>
<dbReference type="Pfam" id="PF00939">
    <property type="entry name" value="Na_sulph_symp"/>
    <property type="match status" value="1"/>
</dbReference>
<feature type="transmembrane region" description="Helical" evidence="11">
    <location>
        <begin position="384"/>
        <end position="403"/>
    </location>
</feature>
<evidence type="ECO:0000256" key="2">
    <source>
        <dbReference type="ARBA" id="ARBA00006772"/>
    </source>
</evidence>
<evidence type="ECO:0000256" key="4">
    <source>
        <dbReference type="ARBA" id="ARBA00022448"/>
    </source>
</evidence>
<evidence type="ECO:0000256" key="6">
    <source>
        <dbReference type="ARBA" id="ARBA00022847"/>
    </source>
</evidence>
<feature type="transmembrane region" description="Helical" evidence="11">
    <location>
        <begin position="108"/>
        <end position="132"/>
    </location>
</feature>
<evidence type="ECO:0000256" key="10">
    <source>
        <dbReference type="SAM" id="MobiDB-lite"/>
    </source>
</evidence>
<dbReference type="AlphaFoldDB" id="A0A0V8HDF9"/>
<evidence type="ECO:0000256" key="1">
    <source>
        <dbReference type="ARBA" id="ARBA00004141"/>
    </source>
</evidence>
<dbReference type="InterPro" id="IPR001898">
    <property type="entry name" value="SLC13A/DASS"/>
</dbReference>
<feature type="transmembrane region" description="Helical" evidence="11">
    <location>
        <begin position="267"/>
        <end position="289"/>
    </location>
</feature>
<dbReference type="PROSITE" id="PS01271">
    <property type="entry name" value="NA_SULFATE"/>
    <property type="match status" value="1"/>
</dbReference>
<reference evidence="13" key="1">
    <citation type="submission" date="2016-08" db="EMBL/GenBank/DDBJ databases">
        <authorList>
            <person name="Varghese N."/>
            <person name="Submissions Spin"/>
        </authorList>
    </citation>
    <scope>NUCLEOTIDE SEQUENCE [LARGE SCALE GENOMIC DNA]</scope>
    <source>
        <strain evidence="13">SGD-1123</strain>
    </source>
</reference>